<protein>
    <submittedName>
        <fullName evidence="8">DNA internalization-related competence protein ComEC/Rec2</fullName>
    </submittedName>
</protein>
<feature type="transmembrane region" description="Helical" evidence="6">
    <location>
        <begin position="450"/>
        <end position="472"/>
    </location>
</feature>
<dbReference type="Pfam" id="PF03772">
    <property type="entry name" value="Competence"/>
    <property type="match status" value="1"/>
</dbReference>
<evidence type="ECO:0000256" key="6">
    <source>
        <dbReference type="SAM" id="Phobius"/>
    </source>
</evidence>
<organism evidence="8 9">
    <name type="scientific">Halomonas cibimaris</name>
    <dbReference type="NCBI Taxonomy" id="657012"/>
    <lineage>
        <taxon>Bacteria</taxon>
        <taxon>Pseudomonadati</taxon>
        <taxon>Pseudomonadota</taxon>
        <taxon>Gammaproteobacteria</taxon>
        <taxon>Oceanospirillales</taxon>
        <taxon>Halomonadaceae</taxon>
        <taxon>Halomonas</taxon>
    </lineage>
</organism>
<keyword evidence="5 6" id="KW-0472">Membrane</keyword>
<evidence type="ECO:0000313" key="9">
    <source>
        <dbReference type="Proteomes" id="UP001500133"/>
    </source>
</evidence>
<feature type="transmembrane region" description="Helical" evidence="6">
    <location>
        <begin position="65"/>
        <end position="82"/>
    </location>
</feature>
<dbReference type="InterPro" id="IPR052159">
    <property type="entry name" value="Competence_DNA_uptake"/>
</dbReference>
<gene>
    <name evidence="8" type="ORF">GCM10022228_16790</name>
</gene>
<dbReference type="CDD" id="cd07731">
    <property type="entry name" value="ComA-like_MBL-fold"/>
    <property type="match status" value="1"/>
</dbReference>
<comment type="subcellular location">
    <subcellularLocation>
        <location evidence="1">Cell membrane</location>
        <topology evidence="1">Multi-pass membrane protein</topology>
    </subcellularLocation>
</comment>
<dbReference type="InterPro" id="IPR035681">
    <property type="entry name" value="ComA-like_MBL"/>
</dbReference>
<evidence type="ECO:0000256" key="2">
    <source>
        <dbReference type="ARBA" id="ARBA00022475"/>
    </source>
</evidence>
<reference evidence="9" key="1">
    <citation type="journal article" date="2019" name="Int. J. Syst. Evol. Microbiol.">
        <title>The Global Catalogue of Microorganisms (GCM) 10K type strain sequencing project: providing services to taxonomists for standard genome sequencing and annotation.</title>
        <authorList>
            <consortium name="The Broad Institute Genomics Platform"/>
            <consortium name="The Broad Institute Genome Sequencing Center for Infectious Disease"/>
            <person name="Wu L."/>
            <person name="Ma J."/>
        </authorList>
    </citation>
    <scope>NUCLEOTIDE SEQUENCE [LARGE SCALE GENOMIC DNA]</scope>
    <source>
        <strain evidence="9">JCM 16914</strain>
    </source>
</reference>
<dbReference type="InterPro" id="IPR036866">
    <property type="entry name" value="RibonucZ/Hydroxyglut_hydro"/>
</dbReference>
<dbReference type="PANTHER" id="PTHR30619">
    <property type="entry name" value="DNA INTERNALIZATION/COMPETENCE PROTEIN COMEC/REC2"/>
    <property type="match status" value="1"/>
</dbReference>
<dbReference type="RefSeq" id="WP_344704277.1">
    <property type="nucleotide sequence ID" value="NZ_BAAAZT010000072.1"/>
</dbReference>
<dbReference type="NCBIfam" id="TIGR00361">
    <property type="entry name" value="ComEC_Rec2"/>
    <property type="match status" value="1"/>
</dbReference>
<keyword evidence="9" id="KW-1185">Reference proteome</keyword>
<dbReference type="Pfam" id="PF00753">
    <property type="entry name" value="Lactamase_B"/>
    <property type="match status" value="1"/>
</dbReference>
<dbReference type="PANTHER" id="PTHR30619:SF1">
    <property type="entry name" value="RECOMBINATION PROTEIN 2"/>
    <property type="match status" value="1"/>
</dbReference>
<dbReference type="InterPro" id="IPR001279">
    <property type="entry name" value="Metallo-B-lactamas"/>
</dbReference>
<dbReference type="Proteomes" id="UP001500133">
    <property type="component" value="Unassembled WGS sequence"/>
</dbReference>
<feature type="transmembrane region" description="Helical" evidence="6">
    <location>
        <begin position="252"/>
        <end position="275"/>
    </location>
</feature>
<dbReference type="Gene3D" id="3.60.15.10">
    <property type="entry name" value="Ribonuclease Z/Hydroxyacylglutathione hydrolase-like"/>
    <property type="match status" value="1"/>
</dbReference>
<evidence type="ECO:0000259" key="7">
    <source>
        <dbReference type="SMART" id="SM00849"/>
    </source>
</evidence>
<dbReference type="InterPro" id="IPR004797">
    <property type="entry name" value="Competence_ComEC/Rec2"/>
</dbReference>
<keyword evidence="4 6" id="KW-1133">Transmembrane helix</keyword>
<evidence type="ECO:0000256" key="4">
    <source>
        <dbReference type="ARBA" id="ARBA00022989"/>
    </source>
</evidence>
<dbReference type="NCBIfam" id="TIGR00360">
    <property type="entry name" value="ComEC_N-term"/>
    <property type="match status" value="1"/>
</dbReference>
<dbReference type="InterPro" id="IPR004477">
    <property type="entry name" value="ComEC_N"/>
</dbReference>
<feature type="domain" description="Metallo-beta-lactamase" evidence="7">
    <location>
        <begin position="536"/>
        <end position="716"/>
    </location>
</feature>
<name>A0ABP7LT61_9GAMM</name>
<feature type="transmembrane region" description="Helical" evidence="6">
    <location>
        <begin position="417"/>
        <end position="438"/>
    </location>
</feature>
<feature type="transmembrane region" description="Helical" evidence="6">
    <location>
        <begin position="479"/>
        <end position="498"/>
    </location>
</feature>
<accession>A0ABP7LT61</accession>
<dbReference type="Pfam" id="PF13567">
    <property type="entry name" value="DUF4131"/>
    <property type="match status" value="1"/>
</dbReference>
<evidence type="ECO:0000256" key="1">
    <source>
        <dbReference type="ARBA" id="ARBA00004651"/>
    </source>
</evidence>
<feature type="transmembrane region" description="Helical" evidence="6">
    <location>
        <begin position="382"/>
        <end position="405"/>
    </location>
</feature>
<dbReference type="InterPro" id="IPR025405">
    <property type="entry name" value="DUF4131"/>
</dbReference>
<dbReference type="SMART" id="SM00849">
    <property type="entry name" value="Lactamase_B"/>
    <property type="match status" value="1"/>
</dbReference>
<keyword evidence="2" id="KW-1003">Cell membrane</keyword>
<feature type="transmembrane region" description="Helical" evidence="6">
    <location>
        <begin position="504"/>
        <end position="522"/>
    </location>
</feature>
<evidence type="ECO:0000256" key="5">
    <source>
        <dbReference type="ARBA" id="ARBA00023136"/>
    </source>
</evidence>
<dbReference type="EMBL" id="BAAAZT010000072">
    <property type="protein sequence ID" value="GAA3907161.1"/>
    <property type="molecule type" value="Genomic_DNA"/>
</dbReference>
<feature type="transmembrane region" description="Helical" evidence="6">
    <location>
        <begin position="287"/>
        <end position="303"/>
    </location>
</feature>
<feature type="transmembrane region" description="Helical" evidence="6">
    <location>
        <begin position="337"/>
        <end position="370"/>
    </location>
</feature>
<keyword evidence="3 6" id="KW-0812">Transmembrane</keyword>
<evidence type="ECO:0000313" key="8">
    <source>
        <dbReference type="EMBL" id="GAA3907161.1"/>
    </source>
</evidence>
<sequence length="771" mass="83700">MAEETRSVTGGLRRRMGLALPLAAAALLGVGLAATDIAGHYPRLAGALPVAAVLVAGLVGRRRPLWAIGLAVALLTAGSVIHEQARRLPAGLSGADLSVSARVIETSNRAGITRLRLAIRRCQAPAGLPRCDELGNVRVSVYGEAPMRRGERWQMTLRLRPPHGFRNPGAFDYQAWLWREGIHATGYVRKHPAPVRIAPATAALKPGALAYIDRHTEDAVTRRWLAALTLGDSDALTQHDWQMLNASGTTHLVVISGLHVGLVAGFGLWLARALARRVSPANWRLRVWPWWFAGACAVAYAWLAGLSPPAVRAMVMALVGLWALAGRHAPGAWQAWWLAIAVIAICDPLAVWRPGFWLSFVAVAWLMVIWQGRRRPAGWRGWLWALCRSQLLLAPLMAAAVLLAFGRVAPLAPLINLLAVPWVSMVMVPLALLGWLAAPLPYASTLLWGLFGQALDLLRALLAFAVKLAPLWEPAAEQVTVLAVSLALAALCWGLPAVPRWLRAGSVLLVALMLAMPSSPALPDGALRVRVYDVGQGQLIELRTRRSRTLFDAGPRFRSGFMPLTTLWPPGQRFDRVIVSHADTDHAGGAAALARDHQVERWLAPLASTVTAERKPCRRGQRWQQDGVTFTHLWPPAGEPGELSANDRSCVLQVVAGEHRLLITGDVGARVERRLLTAADVPVSVLVAGHHGSATSSGVQFVRTAAPRHVVFSAGRDNRFGHPADAVVRRFREQQSCLWSTAHDGALTFWLVPGEPLRAQAERKVLRRGRC</sequence>
<comment type="caution">
    <text evidence="8">The sequence shown here is derived from an EMBL/GenBank/DDBJ whole genome shotgun (WGS) entry which is preliminary data.</text>
</comment>
<proteinExistence type="predicted"/>
<evidence type="ECO:0000256" key="3">
    <source>
        <dbReference type="ARBA" id="ARBA00022692"/>
    </source>
</evidence>
<dbReference type="SUPFAM" id="SSF56281">
    <property type="entry name" value="Metallo-hydrolase/oxidoreductase"/>
    <property type="match status" value="1"/>
</dbReference>